<name>A0AAD5KT57_9CRUS</name>
<feature type="domain" description="CxC3 like cysteine cluster" evidence="1">
    <location>
        <begin position="25"/>
        <end position="136"/>
    </location>
</feature>
<reference evidence="2 3" key="1">
    <citation type="submission" date="2022-05" db="EMBL/GenBank/DDBJ databases">
        <title>A multi-omics perspective on studying reproductive biology in Daphnia sinensis.</title>
        <authorList>
            <person name="Jia J."/>
        </authorList>
    </citation>
    <scope>NUCLEOTIDE SEQUENCE [LARGE SCALE GENOMIC DNA]</scope>
    <source>
        <strain evidence="2 3">WSL</strain>
    </source>
</reference>
<proteinExistence type="predicted"/>
<accession>A0AAD5KT57</accession>
<dbReference type="EMBL" id="WJBH02000004">
    <property type="protein sequence ID" value="KAI9560164.1"/>
    <property type="molecule type" value="Genomic_DNA"/>
</dbReference>
<evidence type="ECO:0000313" key="3">
    <source>
        <dbReference type="Proteomes" id="UP000820818"/>
    </source>
</evidence>
<comment type="caution">
    <text evidence="2">The sequence shown here is derived from an EMBL/GenBank/DDBJ whole genome shotgun (WGS) entry which is preliminary data.</text>
</comment>
<evidence type="ECO:0000259" key="1">
    <source>
        <dbReference type="Pfam" id="PF18804"/>
    </source>
</evidence>
<dbReference type="Pfam" id="PF18804">
    <property type="entry name" value="CxC3"/>
    <property type="match status" value="1"/>
</dbReference>
<dbReference type="Proteomes" id="UP000820818">
    <property type="component" value="Linkage Group LG4"/>
</dbReference>
<organism evidence="2 3">
    <name type="scientific">Daphnia sinensis</name>
    <dbReference type="NCBI Taxonomy" id="1820382"/>
    <lineage>
        <taxon>Eukaryota</taxon>
        <taxon>Metazoa</taxon>
        <taxon>Ecdysozoa</taxon>
        <taxon>Arthropoda</taxon>
        <taxon>Crustacea</taxon>
        <taxon>Branchiopoda</taxon>
        <taxon>Diplostraca</taxon>
        <taxon>Cladocera</taxon>
        <taxon>Anomopoda</taxon>
        <taxon>Daphniidae</taxon>
        <taxon>Daphnia</taxon>
        <taxon>Daphnia similis group</taxon>
    </lineage>
</organism>
<evidence type="ECO:0000313" key="2">
    <source>
        <dbReference type="EMBL" id="KAI9560164.1"/>
    </source>
</evidence>
<dbReference type="InterPro" id="IPR040564">
    <property type="entry name" value="CxC3-like"/>
</dbReference>
<dbReference type="AlphaFoldDB" id="A0AAD5KT57"/>
<gene>
    <name evidence="2" type="ORF">GHT06_014176</name>
</gene>
<protein>
    <recommendedName>
        <fullName evidence="1">CxC3 like cysteine cluster domain-containing protein</fullName>
    </recommendedName>
</protein>
<keyword evidence="3" id="KW-1185">Reference proteome</keyword>
<sequence length="200" mass="22770">MYNEDTYRILKPEEFISCGDVVTRDIPVPCFSASFDCKKCKCLTAYTVTAGKKRVVIITKDGRFDLHFPQFNCVECGEQQFANEADFVVSGWWPSLAKIGSYFVSTSLLEMWRHLKHQTPGTSERKFVQTLSEISKIQEEIIQVKQEMGQFYNGLAEKKDAILDEIKRCSAAEKSFDKGKASLLRKELARIDSLLEDVSS</sequence>